<evidence type="ECO:0000313" key="3">
    <source>
        <dbReference type="Proteomes" id="UP000037923"/>
    </source>
</evidence>
<feature type="compositionally biased region" description="Low complexity" evidence="1">
    <location>
        <begin position="72"/>
        <end position="84"/>
    </location>
</feature>
<sequence>MNAVVRRLARWQERREAKRVQSVYEALEREHEECTFEPSINRLGGGGTGDDRSRSHSGGDHGKDVEDVSRKQQQQQRASSGGRAESPSHYAPLCRRDSHRRSTSTASYETDGAEYVPSLLPPTQPVYGAAAFIERLRGAREERDAVTAAAEAKRLHYYDSTSFTRGVTVPVPFELGDSRPRRVASSTAAVPGVPSPLARLRAAAGVGMSFTETGDGGSRGTPLQASSPSRVGLTPPAGVAKRGGNNCSSNSATLTRSLFSHMLGRGPRVEEEDEDGWTTPSASAAAAAVQYEYAGEEEEGEERLTAENTFLSLAPQIRETLLFDQGMAQQLHRATESIRRGVV</sequence>
<dbReference type="VEuPathDB" id="TriTrypDB:LpyrH10_17_0700"/>
<name>A0A0N0VE78_LEPPY</name>
<accession>A0A0N0VE78</accession>
<dbReference type="OrthoDB" id="248649at2759"/>
<keyword evidence="3" id="KW-1185">Reference proteome</keyword>
<protein>
    <submittedName>
        <fullName evidence="2">Uncharacterized protein</fullName>
    </submittedName>
</protein>
<feature type="compositionally biased region" description="Basic and acidic residues" evidence="1">
    <location>
        <begin position="49"/>
        <end position="70"/>
    </location>
</feature>
<gene>
    <name evidence="2" type="ORF">ABB37_07138</name>
</gene>
<dbReference type="RefSeq" id="XP_015655671.1">
    <property type="nucleotide sequence ID" value="XM_015805665.1"/>
</dbReference>
<comment type="caution">
    <text evidence="2">The sequence shown here is derived from an EMBL/GenBank/DDBJ whole genome shotgun (WGS) entry which is preliminary data.</text>
</comment>
<evidence type="ECO:0000313" key="2">
    <source>
        <dbReference type="EMBL" id="KPA77232.1"/>
    </source>
</evidence>
<proteinExistence type="predicted"/>
<dbReference type="Proteomes" id="UP000037923">
    <property type="component" value="Unassembled WGS sequence"/>
</dbReference>
<dbReference type="EMBL" id="LGTL01000017">
    <property type="protein sequence ID" value="KPA77232.1"/>
    <property type="molecule type" value="Genomic_DNA"/>
</dbReference>
<feature type="region of interest" description="Disordered" evidence="1">
    <location>
        <begin position="211"/>
        <end position="231"/>
    </location>
</feature>
<feature type="region of interest" description="Disordered" evidence="1">
    <location>
        <begin position="28"/>
        <end position="119"/>
    </location>
</feature>
<reference evidence="2 3" key="1">
    <citation type="submission" date="2015-07" db="EMBL/GenBank/DDBJ databases">
        <title>High-quality genome of monoxenous trypanosomatid Leptomonas pyrrhocoris.</title>
        <authorList>
            <person name="Flegontov P."/>
            <person name="Butenko A."/>
            <person name="Firsov S."/>
            <person name="Vlcek C."/>
            <person name="Logacheva M.D."/>
            <person name="Field M."/>
            <person name="Filatov D."/>
            <person name="Flegontova O."/>
            <person name="Gerasimov E."/>
            <person name="Jackson A.P."/>
            <person name="Kelly S."/>
            <person name="Opperdoes F."/>
            <person name="O'Reilly A."/>
            <person name="Votypka J."/>
            <person name="Yurchenko V."/>
            <person name="Lukes J."/>
        </authorList>
    </citation>
    <scope>NUCLEOTIDE SEQUENCE [LARGE SCALE GENOMIC DNA]</scope>
    <source>
        <strain evidence="2">H10</strain>
    </source>
</reference>
<evidence type="ECO:0000256" key="1">
    <source>
        <dbReference type="SAM" id="MobiDB-lite"/>
    </source>
</evidence>
<dbReference type="GeneID" id="26907424"/>
<organism evidence="2 3">
    <name type="scientific">Leptomonas pyrrhocoris</name>
    <name type="common">Firebug parasite</name>
    <dbReference type="NCBI Taxonomy" id="157538"/>
    <lineage>
        <taxon>Eukaryota</taxon>
        <taxon>Discoba</taxon>
        <taxon>Euglenozoa</taxon>
        <taxon>Kinetoplastea</taxon>
        <taxon>Metakinetoplastina</taxon>
        <taxon>Trypanosomatida</taxon>
        <taxon>Trypanosomatidae</taxon>
        <taxon>Leishmaniinae</taxon>
        <taxon>Leptomonas</taxon>
    </lineage>
</organism>
<dbReference type="AlphaFoldDB" id="A0A0N0VE78"/>